<proteinExistence type="predicted"/>
<organism evidence="1 2">
    <name type="scientific">Bacteroides fragilis str. S36L11</name>
    <dbReference type="NCBI Taxonomy" id="1339327"/>
    <lineage>
        <taxon>Bacteria</taxon>
        <taxon>Pseudomonadati</taxon>
        <taxon>Bacteroidota</taxon>
        <taxon>Bacteroidia</taxon>
        <taxon>Bacteroidales</taxon>
        <taxon>Bacteroidaceae</taxon>
        <taxon>Bacteroides</taxon>
    </lineage>
</organism>
<evidence type="ECO:0000313" key="1">
    <source>
        <dbReference type="EMBL" id="EXZ29042.1"/>
    </source>
</evidence>
<evidence type="ECO:0008006" key="3">
    <source>
        <dbReference type="Google" id="ProtNLM"/>
    </source>
</evidence>
<protein>
    <recommendedName>
        <fullName evidence="3">DUF3876 domain-containing protein</fullName>
    </recommendedName>
</protein>
<comment type="caution">
    <text evidence="1">The sequence shown here is derived from an EMBL/GenBank/DDBJ whole genome shotgun (WGS) entry which is preliminary data.</text>
</comment>
<reference evidence="1 2" key="1">
    <citation type="submission" date="2014-02" db="EMBL/GenBank/DDBJ databases">
        <authorList>
            <person name="Sears C."/>
            <person name="Carroll K."/>
            <person name="Sack B.R."/>
            <person name="Qadri F."/>
            <person name="Myers L.L."/>
            <person name="Chung G.-T."/>
            <person name="Escheverria P."/>
            <person name="Fraser C.M."/>
            <person name="Sadzewicz L."/>
            <person name="Shefchek K.A."/>
            <person name="Tallon L."/>
            <person name="Das S.P."/>
            <person name="Daugherty S."/>
            <person name="Mongodin E.F."/>
        </authorList>
    </citation>
    <scope>NUCLEOTIDE SEQUENCE [LARGE SCALE GENOMIC DNA]</scope>
    <source>
        <strain evidence="1 2">S36L11</strain>
    </source>
</reference>
<sequence>MYRKCIGSDPTAAHLDFALYEVAGEWESRSGSPRVRIYRNPGRRGGGFYVEVSYKDGTRFSRPVRKYWGGIRYFDLYGYVALAYDAGREVLQLSAYGDYYRASE</sequence>
<dbReference type="Proteomes" id="UP000022082">
    <property type="component" value="Unassembled WGS sequence"/>
</dbReference>
<name>A0A015YAR6_BACFG</name>
<accession>A0A015YAR6</accession>
<dbReference type="EMBL" id="JGDJ01000177">
    <property type="protein sequence ID" value="EXZ29042.1"/>
    <property type="molecule type" value="Genomic_DNA"/>
</dbReference>
<evidence type="ECO:0000313" key="2">
    <source>
        <dbReference type="Proteomes" id="UP000022082"/>
    </source>
</evidence>
<dbReference type="RefSeq" id="WP_032558181.1">
    <property type="nucleotide sequence ID" value="NZ_JGDJ01000177.1"/>
</dbReference>
<gene>
    <name evidence="1" type="ORF">M136_1717</name>
</gene>
<dbReference type="AlphaFoldDB" id="A0A015YAR6"/>
<dbReference type="PATRIC" id="fig|1339327.3.peg.2354"/>